<evidence type="ECO:0000313" key="1">
    <source>
        <dbReference type="EMBL" id="QQT99075.1"/>
    </source>
</evidence>
<evidence type="ECO:0000313" key="2">
    <source>
        <dbReference type="Proteomes" id="UP000596202"/>
    </source>
</evidence>
<protein>
    <recommendedName>
        <fullName evidence="3">JmjC domain-containing protein</fullName>
    </recommendedName>
</protein>
<accession>A0A9Q6ZAZ3</accession>
<dbReference type="AlphaFoldDB" id="A0A9Q6ZAZ3"/>
<sequence length="431" mass="50478">MKTNKFSKDWWYSFVDRNLSFSECQVYKEVISEDILISLDHGVREMLRSRINEFNIRDGFRLYIDERELSDSEIRKLIKDNKIDDSESIEAYCNRVFGNKFGIITNYCEKHSEILANTVLKTISPLFEIVGIPPWGIELTTFIGNYGWTPIGIHKDNRGENVLHYHLGPGKKIMYVWDEDLYNKVTGGVSNNKDVEPLLKYAKKHEFGVGDLYYMPWNKYHIGYSANFSIGVTLWFNNPTRYDFSTLMVETIKNLCLKNDQSIIESQLDYSTNENTFNDFINTLNIKQEVLEKPLIDFFKSIYNEYKKCLMSNGGWQNIPLSLYAKIDSEKDYFPNLESKSLLPNDLFNIKFEIIESRLIIYVRGSKLTFKYFPELVSIINIINTSETEIDIKSIICRYETLPKEVILYFLKVLINNRGVKVKDLNLMELN</sequence>
<dbReference type="Proteomes" id="UP000596202">
    <property type="component" value="Chromosome"/>
</dbReference>
<dbReference type="GeneID" id="93528534"/>
<reference evidence="1 2" key="1">
    <citation type="submission" date="2021-01" db="EMBL/GenBank/DDBJ databases">
        <title>FDA dAtabase for Regulatory Grade micrObial Sequences (FDA-ARGOS): Supporting development and validation of Infectious Disease Dx tests.</title>
        <authorList>
            <person name="Sproer C."/>
            <person name="Gronow S."/>
            <person name="Severitt S."/>
            <person name="Schroder I."/>
            <person name="Tallon L."/>
            <person name="Sadzewicz L."/>
            <person name="Zhao X."/>
            <person name="Boylan J."/>
            <person name="Ott S."/>
            <person name="Bowen H."/>
            <person name="Vavikolanu K."/>
            <person name="Mehta A."/>
            <person name="Aluvathingal J."/>
            <person name="Nadendla S."/>
            <person name="Lowell S."/>
            <person name="Myers T."/>
            <person name="Yan Y."/>
            <person name="Sichtig H."/>
        </authorList>
    </citation>
    <scope>NUCLEOTIDE SEQUENCE [LARGE SCALE GENOMIC DNA]</scope>
    <source>
        <strain evidence="1 2">FDAARGOS_1131</strain>
    </source>
</reference>
<dbReference type="EMBL" id="CP068108">
    <property type="protein sequence ID" value="QQT99075.1"/>
    <property type="molecule type" value="Genomic_DNA"/>
</dbReference>
<dbReference type="SUPFAM" id="SSF51197">
    <property type="entry name" value="Clavaminate synthase-like"/>
    <property type="match status" value="1"/>
</dbReference>
<dbReference type="OrthoDB" id="4518480at2"/>
<evidence type="ECO:0008006" key="3">
    <source>
        <dbReference type="Google" id="ProtNLM"/>
    </source>
</evidence>
<name>A0A9Q6ZAZ3_MYROD</name>
<gene>
    <name evidence="1" type="ORF">I6I88_12740</name>
</gene>
<proteinExistence type="predicted"/>
<organism evidence="1 2">
    <name type="scientific">Myroides odoratus</name>
    <name type="common">Flavobacterium odoratum</name>
    <dbReference type="NCBI Taxonomy" id="256"/>
    <lineage>
        <taxon>Bacteria</taxon>
        <taxon>Pseudomonadati</taxon>
        <taxon>Bacteroidota</taxon>
        <taxon>Flavobacteriia</taxon>
        <taxon>Flavobacteriales</taxon>
        <taxon>Flavobacteriaceae</taxon>
        <taxon>Myroides</taxon>
    </lineage>
</organism>
<dbReference type="RefSeq" id="WP_002986712.1">
    <property type="nucleotide sequence ID" value="NZ_CP068108.1"/>
</dbReference>